<comment type="caution">
    <text evidence="1">The sequence shown here is derived from an EMBL/GenBank/DDBJ whole genome shotgun (WGS) entry which is preliminary data.</text>
</comment>
<evidence type="ECO:0000313" key="2">
    <source>
        <dbReference type="Proteomes" id="UP000468388"/>
    </source>
</evidence>
<dbReference type="EMBL" id="WRXO01000003">
    <property type="protein sequence ID" value="MVT41890.1"/>
    <property type="molecule type" value="Genomic_DNA"/>
</dbReference>
<dbReference type="RefSeq" id="WP_157300510.1">
    <property type="nucleotide sequence ID" value="NZ_BAAAZB010000006.1"/>
</dbReference>
<keyword evidence="2" id="KW-1185">Reference proteome</keyword>
<name>A0A6N8J9I2_9BACT</name>
<reference evidence="1 2" key="1">
    <citation type="submission" date="2019-12" db="EMBL/GenBank/DDBJ databases">
        <title>The draft genomic sequence of strain Chitinophaga oryziterrae JCM 16595.</title>
        <authorList>
            <person name="Zhang X."/>
        </authorList>
    </citation>
    <scope>NUCLEOTIDE SEQUENCE [LARGE SCALE GENOMIC DNA]</scope>
    <source>
        <strain evidence="1 2">JCM 16595</strain>
    </source>
</reference>
<sequence>MKRSFILFLLILLHTIGYGQFKTIAEGPEFKEPGRGRGKIFQLKNGNTVFIQIFTDEDDIEFRMYGPNHKQKVEKFIKPAYEKDKLKYCNALGMFENNGKITYLISAQDSKVPKLIRLIIDANTGELEKEEQLGELIKETVSQLSVGMYGNVPAAGFYFKKDENSNNYAIVLMNSFASDQNKRIEIVHYTADNKEISRSYYTTPHERYKYMRYLDMVVIGDEKVEVLARAATSDRTKGKDLDQELVLAELIKGSSKVELTELPDINMTSGNKNKSSDFYFGLMSYNPVTNRIMLISSYEDDDNEHHVYANNLITFDPDKKKIDKTLELTMDKVNEKAVELFGKKRPYTGAPQNIYINADGSYSIVFEAIRKVVSGPKDRFPFFYIPGHIAISNYDKTDKQTGSALMPADYFLIDIVVHPFSMLSKQNSTHTTLFGDRDEFKFFNYLRAKDKSYIMVNDVAENAEDMLKGDVTTIRGVGDCDAFYYDILDSDILPKRKFIFGQPERKKHVMHLPSIASYDAATNVYVTLKLDIDSKKYKLVWMQL</sequence>
<accession>A0A6N8J9I2</accession>
<organism evidence="1 2">
    <name type="scientific">Chitinophaga oryziterrae</name>
    <dbReference type="NCBI Taxonomy" id="1031224"/>
    <lineage>
        <taxon>Bacteria</taxon>
        <taxon>Pseudomonadati</taxon>
        <taxon>Bacteroidota</taxon>
        <taxon>Chitinophagia</taxon>
        <taxon>Chitinophagales</taxon>
        <taxon>Chitinophagaceae</taxon>
        <taxon>Chitinophaga</taxon>
    </lineage>
</organism>
<gene>
    <name evidence="1" type="ORF">GO495_14970</name>
</gene>
<dbReference type="AlphaFoldDB" id="A0A6N8J9I2"/>
<proteinExistence type="predicted"/>
<dbReference type="Proteomes" id="UP000468388">
    <property type="component" value="Unassembled WGS sequence"/>
</dbReference>
<evidence type="ECO:0000313" key="1">
    <source>
        <dbReference type="EMBL" id="MVT41890.1"/>
    </source>
</evidence>
<dbReference type="OrthoDB" id="611612at2"/>
<protein>
    <submittedName>
        <fullName evidence="1">Uncharacterized protein</fullName>
    </submittedName>
</protein>